<accession>A0ABS3TRK0</accession>
<keyword evidence="2" id="KW-1134">Transmembrane beta strand</keyword>
<evidence type="ECO:0000259" key="11">
    <source>
        <dbReference type="Pfam" id="PF24575"/>
    </source>
</evidence>
<evidence type="ECO:0000256" key="2">
    <source>
        <dbReference type="ARBA" id="ARBA00022452"/>
    </source>
</evidence>
<sequence>MKVHRNAAYLVLSFPLLAFGVTPENTPISASIDIHPEDHRAEEVPKPATNQIVTNAELKNDPALAARFLNQAVEDGQWEVIRNILPIYRSSPQHDPILLAYAEGVLARHDGDYEKAIALYRTALSARPELTRMRLDLARMLFENRQYDAARFQFEKARAEHLPDAVLANVQSYLDAIDHADTWGGSIDLSYLNDDNINNASSSKYIDIGESRFVRNANAYPQKGHGLYYNGSLQRDFPLADHHSLRIQEQLTGKSYWDNHDYDDIITRSYLGYSYSNARQRFSLLPFYENRWYGTEPYSSGGGLRTEYSHRLSSNWQSSSALEYQRLHYDNTRYSYLDGHNLLFSTTLGYAFSSRLALYAGVDFGEQHTRYDSETNRLAGGRLGFEAELPFGFSTSLLVGALTRKYVGESDIFSTRRRDLEENYLVSLWHRDLYFWGVMPKLNLSYRKVDSNIDFYSYDQQRVFLSMTRAF</sequence>
<feature type="chain" id="PRO_5045327352" evidence="9">
    <location>
        <begin position="19"/>
        <end position="471"/>
    </location>
</feature>
<evidence type="ECO:0000256" key="3">
    <source>
        <dbReference type="ARBA" id="ARBA00022692"/>
    </source>
</evidence>
<dbReference type="Pfam" id="PF24575">
    <property type="entry name" value="TPR_Slam"/>
    <property type="match status" value="1"/>
</dbReference>
<dbReference type="InterPro" id="IPR057556">
    <property type="entry name" value="TPR_Slam"/>
</dbReference>
<name>A0ABS3TRK0_9PSED</name>
<evidence type="ECO:0000259" key="10">
    <source>
        <dbReference type="Pfam" id="PF04575"/>
    </source>
</evidence>
<dbReference type="SUPFAM" id="SSF48452">
    <property type="entry name" value="TPR-like"/>
    <property type="match status" value="1"/>
</dbReference>
<comment type="similarity">
    <text evidence="7">Belongs to the Slam family.</text>
</comment>
<keyword evidence="3" id="KW-0812">Transmembrane</keyword>
<proteinExistence type="inferred from homology"/>
<comment type="subcellular location">
    <subcellularLocation>
        <location evidence="1">Cell outer membrane</location>
        <topology evidence="1">Multi-pass membrane protein</topology>
    </subcellularLocation>
</comment>
<gene>
    <name evidence="12" type="ORF">JFY56_12155</name>
</gene>
<evidence type="ECO:0000256" key="1">
    <source>
        <dbReference type="ARBA" id="ARBA00004571"/>
    </source>
</evidence>
<keyword evidence="4 9" id="KW-0732">Signal</keyword>
<dbReference type="InterPro" id="IPR019734">
    <property type="entry name" value="TPR_rpt"/>
</dbReference>
<dbReference type="RefSeq" id="WP_208314010.1">
    <property type="nucleotide sequence ID" value="NZ_JAELYA010000004.1"/>
</dbReference>
<feature type="domain" description="Surface lipoprotein assembly modifier C-terminal" evidence="10">
    <location>
        <begin position="183"/>
        <end position="471"/>
    </location>
</feature>
<evidence type="ECO:0000256" key="7">
    <source>
        <dbReference type="ARBA" id="ARBA00023609"/>
    </source>
</evidence>
<dbReference type="InterPro" id="IPR011990">
    <property type="entry name" value="TPR-like_helical_dom_sf"/>
</dbReference>
<keyword evidence="13" id="KW-1185">Reference proteome</keyword>
<dbReference type="EMBL" id="JAELYA010000004">
    <property type="protein sequence ID" value="MBO3275978.1"/>
    <property type="molecule type" value="Genomic_DNA"/>
</dbReference>
<evidence type="ECO:0000256" key="4">
    <source>
        <dbReference type="ARBA" id="ARBA00022729"/>
    </source>
</evidence>
<evidence type="ECO:0000256" key="5">
    <source>
        <dbReference type="ARBA" id="ARBA00023136"/>
    </source>
</evidence>
<dbReference type="PROSITE" id="PS50005">
    <property type="entry name" value="TPR"/>
    <property type="match status" value="1"/>
</dbReference>
<evidence type="ECO:0000313" key="12">
    <source>
        <dbReference type="EMBL" id="MBO3275978.1"/>
    </source>
</evidence>
<feature type="repeat" description="TPR" evidence="8">
    <location>
        <begin position="97"/>
        <end position="130"/>
    </location>
</feature>
<organism evidence="12 13">
    <name type="scientific">Pseudomonas schmalbachii</name>
    <dbReference type="NCBI Taxonomy" id="2816993"/>
    <lineage>
        <taxon>Bacteria</taxon>
        <taxon>Pseudomonadati</taxon>
        <taxon>Pseudomonadota</taxon>
        <taxon>Gammaproteobacteria</taxon>
        <taxon>Pseudomonadales</taxon>
        <taxon>Pseudomonadaceae</taxon>
        <taxon>Pseudomonas</taxon>
    </lineage>
</organism>
<protein>
    <submittedName>
        <fullName evidence="12">DUF560 domain-containing protein</fullName>
    </submittedName>
</protein>
<feature type="domain" description="Surface lipoprotein assembly modifier N-terminal TPR repeats region" evidence="11">
    <location>
        <begin position="53"/>
        <end position="154"/>
    </location>
</feature>
<dbReference type="Gene3D" id="1.25.40.10">
    <property type="entry name" value="Tetratricopeptide repeat domain"/>
    <property type="match status" value="1"/>
</dbReference>
<dbReference type="Pfam" id="PF04575">
    <property type="entry name" value="SlipAM"/>
    <property type="match status" value="1"/>
</dbReference>
<keyword evidence="8" id="KW-0802">TPR repeat</keyword>
<reference evidence="12 13" key="1">
    <citation type="submission" date="2020-12" db="EMBL/GenBank/DDBJ databases">
        <title>Pseudomonas schmalbachii sp. nov. isolated from millipede gut.</title>
        <authorList>
            <person name="Shelomi M."/>
        </authorList>
    </citation>
    <scope>NUCLEOTIDE SEQUENCE [LARGE SCALE GENOMIC DNA]</scope>
    <source>
        <strain evidence="12 13">Milli4</strain>
    </source>
</reference>
<evidence type="ECO:0000256" key="9">
    <source>
        <dbReference type="SAM" id="SignalP"/>
    </source>
</evidence>
<comment type="caution">
    <text evidence="12">The sequence shown here is derived from an EMBL/GenBank/DDBJ whole genome shotgun (WGS) entry which is preliminary data.</text>
</comment>
<dbReference type="Proteomes" id="UP000669060">
    <property type="component" value="Unassembled WGS sequence"/>
</dbReference>
<evidence type="ECO:0000313" key="13">
    <source>
        <dbReference type="Proteomes" id="UP000669060"/>
    </source>
</evidence>
<evidence type="ECO:0000256" key="8">
    <source>
        <dbReference type="PROSITE-ProRule" id="PRU00339"/>
    </source>
</evidence>
<dbReference type="InterPro" id="IPR007655">
    <property type="entry name" value="Slam_C"/>
</dbReference>
<keyword evidence="5" id="KW-0472">Membrane</keyword>
<keyword evidence="6" id="KW-0998">Cell outer membrane</keyword>
<feature type="signal peptide" evidence="9">
    <location>
        <begin position="1"/>
        <end position="18"/>
    </location>
</feature>
<evidence type="ECO:0000256" key="6">
    <source>
        <dbReference type="ARBA" id="ARBA00023237"/>
    </source>
</evidence>